<accession>Q13J18</accession>
<keyword evidence="2" id="KW-1185">Reference proteome</keyword>
<gene>
    <name evidence="1" type="ORF">Bxe_B0003</name>
</gene>
<dbReference type="Proteomes" id="UP000001817">
    <property type="component" value="Chromosome 2"/>
</dbReference>
<evidence type="ECO:0000313" key="1">
    <source>
        <dbReference type="EMBL" id="ABE35921.1"/>
    </source>
</evidence>
<name>Q13J18_PARXL</name>
<sequence length="124" mass="13969">MRHHHYRRLDLPAAIHAAAATPHFLATFGQFAAAMHGVRFRTVDGHLTAGLLLRPLLFFLAGGHRFIVGLSCVVETHGWVLRQVDLFTYRLHCRSFVPGSFDFRQSGTTASNRLPQNLLDRKHA</sequence>
<organism evidence="1 2">
    <name type="scientific">Paraburkholderia xenovorans (strain LB400)</name>
    <dbReference type="NCBI Taxonomy" id="266265"/>
    <lineage>
        <taxon>Bacteria</taxon>
        <taxon>Pseudomonadati</taxon>
        <taxon>Pseudomonadota</taxon>
        <taxon>Betaproteobacteria</taxon>
        <taxon>Burkholderiales</taxon>
        <taxon>Burkholderiaceae</taxon>
        <taxon>Paraburkholderia</taxon>
    </lineage>
</organism>
<dbReference type="STRING" id="266265.Bxe_B0003"/>
<evidence type="ECO:0000313" key="2">
    <source>
        <dbReference type="Proteomes" id="UP000001817"/>
    </source>
</evidence>
<dbReference type="EMBL" id="CP000271">
    <property type="protein sequence ID" value="ABE35921.1"/>
    <property type="molecule type" value="Genomic_DNA"/>
</dbReference>
<proteinExistence type="predicted"/>
<dbReference type="KEGG" id="bxe:Bxe_B0003"/>
<reference evidence="1 2" key="1">
    <citation type="journal article" date="2006" name="Proc. Natl. Acad. Sci. U.S.A.">
        <title>Burkholderia xenovorans LB400 harbors a multi-replicon, 9.73-Mbp genome shaped for versatility.</title>
        <authorList>
            <person name="Chain P.S."/>
            <person name="Denef V.J."/>
            <person name="Konstantinidis K.T."/>
            <person name="Vergez L.M."/>
            <person name="Agullo L."/>
            <person name="Reyes V.L."/>
            <person name="Hauser L."/>
            <person name="Cordova M."/>
            <person name="Gomez L."/>
            <person name="Gonzalez M."/>
            <person name="Land M."/>
            <person name="Lao V."/>
            <person name="Larimer F."/>
            <person name="LiPuma J.J."/>
            <person name="Mahenthiralingam E."/>
            <person name="Malfatti S.A."/>
            <person name="Marx C.J."/>
            <person name="Parnell J.J."/>
            <person name="Ramette A."/>
            <person name="Richardson P."/>
            <person name="Seeger M."/>
            <person name="Smith D."/>
            <person name="Spilker T."/>
            <person name="Sul W.J."/>
            <person name="Tsoi T.V."/>
            <person name="Ulrich L.E."/>
            <person name="Zhulin I.B."/>
            <person name="Tiedje J.M."/>
        </authorList>
    </citation>
    <scope>NUCLEOTIDE SEQUENCE [LARGE SCALE GENOMIC DNA]</scope>
    <source>
        <strain evidence="1 2">LB400</strain>
    </source>
</reference>
<protein>
    <submittedName>
        <fullName evidence="1">Uncharacterized protein</fullName>
    </submittedName>
</protein>
<dbReference type="AlphaFoldDB" id="Q13J18"/>